<evidence type="ECO:0000313" key="4">
    <source>
        <dbReference type="RefSeq" id="XP_022771766.1"/>
    </source>
</evidence>
<dbReference type="InterPro" id="IPR056717">
    <property type="entry name" value="DUF7815"/>
</dbReference>
<gene>
    <name evidence="4" type="primary">LOC111314559</name>
</gene>
<keyword evidence="3" id="KW-1185">Reference proteome</keyword>
<feature type="region of interest" description="Disordered" evidence="1">
    <location>
        <begin position="165"/>
        <end position="184"/>
    </location>
</feature>
<evidence type="ECO:0000259" key="2">
    <source>
        <dbReference type="Pfam" id="PF25122"/>
    </source>
</evidence>
<dbReference type="PANTHER" id="PTHR36308:SF1">
    <property type="entry name" value="DENTIN SIALOPHOSPHOPROTEIN-RELATED"/>
    <property type="match status" value="1"/>
</dbReference>
<dbReference type="AlphaFoldDB" id="A0A6P6B4B7"/>
<dbReference type="Proteomes" id="UP000515121">
    <property type="component" value="Unplaced"/>
</dbReference>
<accession>A0A6P6B4B7</accession>
<reference evidence="4" key="1">
    <citation type="submission" date="2025-08" db="UniProtKB">
        <authorList>
            <consortium name="RefSeq"/>
        </authorList>
    </citation>
    <scope>IDENTIFICATION</scope>
    <source>
        <tissue evidence="4">Fruit stalk</tissue>
    </source>
</reference>
<dbReference type="Pfam" id="PF25122">
    <property type="entry name" value="DUF7815"/>
    <property type="match status" value="1"/>
</dbReference>
<sequence>MKSVKQEMAVEIPKHLITQLQISLRKQLNVPSYDPSDSSLSTLPSLPHSISDSPRLRCLHCKAHLLRGPGSLLCIFCGKHQTNMRPSPIKFKSTSGYRWFLHSLYLDGSGSKRSGSVSGWQADFQSADTKTDQNAISSRSFDPFVGSSKGISSRMGTVFGQGKNLFDGKENANQTSSESKTDDCFQDDIKSNSASGDLAQIIARNASGKKTTNDGDDSFDAWNDFKGSTSAQDAAHTSWDRTVNG</sequence>
<feature type="domain" description="DUF7815" evidence="2">
    <location>
        <begin position="54"/>
        <end position="80"/>
    </location>
</feature>
<dbReference type="PANTHER" id="PTHR36308">
    <property type="entry name" value="DENTIN SIALOPHOSPHOPROTEIN-RELATED"/>
    <property type="match status" value="1"/>
</dbReference>
<name>A0A6P6B4B7_DURZI</name>
<protein>
    <submittedName>
        <fullName evidence="4">Uncharacterized protein LOC111314559 isoform X3</fullName>
    </submittedName>
</protein>
<evidence type="ECO:0000256" key="1">
    <source>
        <dbReference type="SAM" id="MobiDB-lite"/>
    </source>
</evidence>
<feature type="region of interest" description="Disordered" evidence="1">
    <location>
        <begin position="205"/>
        <end position="245"/>
    </location>
</feature>
<evidence type="ECO:0000313" key="3">
    <source>
        <dbReference type="Proteomes" id="UP000515121"/>
    </source>
</evidence>
<dbReference type="RefSeq" id="XP_022771766.1">
    <property type="nucleotide sequence ID" value="XM_022916031.1"/>
</dbReference>
<proteinExistence type="predicted"/>
<dbReference type="GeneID" id="111314559"/>
<organism evidence="3 4">
    <name type="scientific">Durio zibethinus</name>
    <name type="common">Durian</name>
    <dbReference type="NCBI Taxonomy" id="66656"/>
    <lineage>
        <taxon>Eukaryota</taxon>
        <taxon>Viridiplantae</taxon>
        <taxon>Streptophyta</taxon>
        <taxon>Embryophyta</taxon>
        <taxon>Tracheophyta</taxon>
        <taxon>Spermatophyta</taxon>
        <taxon>Magnoliopsida</taxon>
        <taxon>eudicotyledons</taxon>
        <taxon>Gunneridae</taxon>
        <taxon>Pentapetalae</taxon>
        <taxon>rosids</taxon>
        <taxon>malvids</taxon>
        <taxon>Malvales</taxon>
        <taxon>Malvaceae</taxon>
        <taxon>Helicteroideae</taxon>
        <taxon>Durio</taxon>
    </lineage>
</organism>